<sequence length="381" mass="41647">YAIIGSGITGASIAYKLLAKEPHAQILMLEARQASSGATGRNGGHCRACRYSSLASDLRKFGKEEALKLDMLEEENVANLGKLIKELGIKCDLREVESVDIWTDQEKFADVLELLNKRQDVFDGKMRESVLKKYKIWTRDEARKELLVPEAVGAVSFPAYALSPYKLVCGLLEILLKKGINLQTNTPVVEVYRMNSGQGTAKWIVHTLERGQVLADKVILATNAYTAALYPPLAHFIIPTRSQIAAVRPGSNIVGNAALKRTCGMSAGDYMQSRAEGSSGAEDIIIGGGRRFGSNGEQPVLDDTTIHPNISKFLLSAAAKYFGRENWGEDGETIQEWTGIMGYTLDSEPVIGEAPGQDGLWICAGFNGHGRLSGWFQEFKC</sequence>
<dbReference type="InterPro" id="IPR036188">
    <property type="entry name" value="FAD/NAD-bd_sf"/>
</dbReference>
<comment type="caution">
    <text evidence="2">The sequence shown here is derived from an EMBL/GenBank/DDBJ whole genome shotgun (WGS) entry which is preliminary data.</text>
</comment>
<dbReference type="EMBL" id="QGMG01000273">
    <property type="protein sequence ID" value="TVY55111.1"/>
    <property type="molecule type" value="Genomic_DNA"/>
</dbReference>
<reference evidence="2 3" key="1">
    <citation type="submission" date="2018-05" db="EMBL/GenBank/DDBJ databases">
        <title>Whole genome sequencing for identification of molecular markers to develop diagnostic detection tools for the regulated plant pathogen Lachnellula willkommii.</title>
        <authorList>
            <person name="Giroux E."/>
            <person name="Bilodeau G."/>
        </authorList>
    </citation>
    <scope>NUCLEOTIDE SEQUENCE [LARGE SCALE GENOMIC DNA]</scope>
    <source>
        <strain evidence="2 3">CBS 625.97</strain>
    </source>
</reference>
<feature type="non-terminal residue" evidence="2">
    <location>
        <position position="1"/>
    </location>
</feature>
<feature type="domain" description="FAD dependent oxidoreductase" evidence="1">
    <location>
        <begin position="2"/>
        <end position="375"/>
    </location>
</feature>
<dbReference type="PANTHER" id="PTHR13847:SF279">
    <property type="entry name" value="FAD DEPENDENT OXIDOREDUCTASE DOMAIN-CONTAINING PROTEIN-RELATED"/>
    <property type="match status" value="1"/>
</dbReference>
<evidence type="ECO:0000313" key="3">
    <source>
        <dbReference type="Proteomes" id="UP000481288"/>
    </source>
</evidence>
<dbReference type="SUPFAM" id="SSF51905">
    <property type="entry name" value="FAD/NAD(P)-binding domain"/>
    <property type="match status" value="1"/>
</dbReference>
<dbReference type="GO" id="GO:0005737">
    <property type="term" value="C:cytoplasm"/>
    <property type="evidence" value="ECO:0007669"/>
    <property type="project" value="TreeGrafter"/>
</dbReference>
<proteinExistence type="predicted"/>
<evidence type="ECO:0000259" key="1">
    <source>
        <dbReference type="Pfam" id="PF01266"/>
    </source>
</evidence>
<dbReference type="Pfam" id="PF01266">
    <property type="entry name" value="DAO"/>
    <property type="match status" value="1"/>
</dbReference>
<dbReference type="OrthoDB" id="429143at2759"/>
<accession>A0A7D8UQQ7</accession>
<dbReference type="Gene3D" id="3.30.9.10">
    <property type="entry name" value="D-Amino Acid Oxidase, subunit A, domain 2"/>
    <property type="match status" value="1"/>
</dbReference>
<dbReference type="InterPro" id="IPR006076">
    <property type="entry name" value="FAD-dep_OxRdtase"/>
</dbReference>
<keyword evidence="3" id="KW-1185">Reference proteome</keyword>
<name>A0A7D8UQQ7_9HELO</name>
<evidence type="ECO:0000313" key="2">
    <source>
        <dbReference type="EMBL" id="TVY55111.1"/>
    </source>
</evidence>
<gene>
    <name evidence="2" type="primary">ordL_1</name>
    <name evidence="2" type="ORF">LCER1_G004838</name>
</gene>
<protein>
    <submittedName>
        <fullName evidence="2">Putative oxidoreductase OrdL</fullName>
    </submittedName>
</protein>
<dbReference type="Gene3D" id="3.50.50.60">
    <property type="entry name" value="FAD/NAD(P)-binding domain"/>
    <property type="match status" value="1"/>
</dbReference>
<dbReference type="PANTHER" id="PTHR13847">
    <property type="entry name" value="SARCOSINE DEHYDROGENASE-RELATED"/>
    <property type="match status" value="1"/>
</dbReference>
<dbReference type="AlphaFoldDB" id="A0A7D8UQQ7"/>
<organism evidence="2 3">
    <name type="scientific">Lachnellula cervina</name>
    <dbReference type="NCBI Taxonomy" id="1316786"/>
    <lineage>
        <taxon>Eukaryota</taxon>
        <taxon>Fungi</taxon>
        <taxon>Dikarya</taxon>
        <taxon>Ascomycota</taxon>
        <taxon>Pezizomycotina</taxon>
        <taxon>Leotiomycetes</taxon>
        <taxon>Helotiales</taxon>
        <taxon>Lachnaceae</taxon>
        <taxon>Lachnellula</taxon>
    </lineage>
</organism>
<dbReference type="Proteomes" id="UP000481288">
    <property type="component" value="Unassembled WGS sequence"/>
</dbReference>